<protein>
    <submittedName>
        <fullName evidence="4">Electron transport complex subunit RsxB</fullName>
    </submittedName>
</protein>
<name>A0A645AF45_9ZZZZ</name>
<keyword evidence="2" id="KW-0560">Oxidoreductase</keyword>
<dbReference type="GO" id="GO:0016491">
    <property type="term" value="F:oxidoreductase activity"/>
    <property type="evidence" value="ECO:0007669"/>
    <property type="project" value="UniProtKB-KW"/>
</dbReference>
<feature type="domain" description="4Fe-4S ferredoxin-type" evidence="3">
    <location>
        <begin position="29"/>
        <end position="58"/>
    </location>
</feature>
<dbReference type="SUPFAM" id="SSF55469">
    <property type="entry name" value="FMN-dependent nitroreductase-like"/>
    <property type="match status" value="1"/>
</dbReference>
<dbReference type="PROSITE" id="PS00198">
    <property type="entry name" value="4FE4S_FER_1"/>
    <property type="match status" value="1"/>
</dbReference>
<gene>
    <name evidence="4" type="primary">rsxB_82</name>
    <name evidence="4" type="ORF">SDC9_98573</name>
</gene>
<feature type="domain" description="4Fe-4S ferredoxin-type" evidence="3">
    <location>
        <begin position="1"/>
        <end position="28"/>
    </location>
</feature>
<dbReference type="InterPro" id="IPR017900">
    <property type="entry name" value="4Fe4S_Fe_S_CS"/>
</dbReference>
<sequence length="273" mass="31219">MFNVDKEKCIGCTKCIKDCLVNDIFIENNKANIKNQACMKCGHCVAVCPTMAISTDDYNMDDVVEHEKESFEVKSENLLNFIKFRRSVRNFKDKEIEKEKIEKIIEAGRFTQTATNSQDVSYTVVTNKIEALKELAFESLNKKGEYILNNLTPETEYLKRYATLWTNFYKAYKEDPIKNDKLFFNAPVVIIVTANNEFNGAIASSNMNLMVDALGLGTFYSGFLKVASENNKEILDLLEIKDNKKIAACMVVGYPNVKYKRTAPRKEAEINWI</sequence>
<dbReference type="PROSITE" id="PS51379">
    <property type="entry name" value="4FE4S_FER_2"/>
    <property type="match status" value="2"/>
</dbReference>
<comment type="similarity">
    <text evidence="1">Belongs to the nitroreductase family.</text>
</comment>
<dbReference type="Gene3D" id="3.30.70.20">
    <property type="match status" value="1"/>
</dbReference>
<evidence type="ECO:0000256" key="2">
    <source>
        <dbReference type="ARBA" id="ARBA00023002"/>
    </source>
</evidence>
<evidence type="ECO:0000256" key="1">
    <source>
        <dbReference type="ARBA" id="ARBA00007118"/>
    </source>
</evidence>
<dbReference type="EMBL" id="VSSQ01013585">
    <property type="protein sequence ID" value="MPM51822.1"/>
    <property type="molecule type" value="Genomic_DNA"/>
</dbReference>
<comment type="caution">
    <text evidence="4">The sequence shown here is derived from an EMBL/GenBank/DDBJ whole genome shotgun (WGS) entry which is preliminary data.</text>
</comment>
<organism evidence="4">
    <name type="scientific">bioreactor metagenome</name>
    <dbReference type="NCBI Taxonomy" id="1076179"/>
    <lineage>
        <taxon>unclassified sequences</taxon>
        <taxon>metagenomes</taxon>
        <taxon>ecological metagenomes</taxon>
    </lineage>
</organism>
<dbReference type="SUPFAM" id="SSF54862">
    <property type="entry name" value="4Fe-4S ferredoxins"/>
    <property type="match status" value="1"/>
</dbReference>
<dbReference type="Gene3D" id="3.40.109.10">
    <property type="entry name" value="NADH Oxidase"/>
    <property type="match status" value="1"/>
</dbReference>
<dbReference type="InterPro" id="IPR017896">
    <property type="entry name" value="4Fe4S_Fe-S-bd"/>
</dbReference>
<accession>A0A645AF45</accession>
<dbReference type="Pfam" id="PF00881">
    <property type="entry name" value="Nitroreductase"/>
    <property type="match status" value="1"/>
</dbReference>
<dbReference type="Pfam" id="PF14697">
    <property type="entry name" value="Fer4_21"/>
    <property type="match status" value="1"/>
</dbReference>
<proteinExistence type="inferred from homology"/>
<evidence type="ECO:0000313" key="4">
    <source>
        <dbReference type="EMBL" id="MPM51822.1"/>
    </source>
</evidence>
<dbReference type="AlphaFoldDB" id="A0A645AF45"/>
<dbReference type="PANTHER" id="PTHR43673:SF10">
    <property type="entry name" value="NADH DEHYDROGENASE_NAD(P)H NITROREDUCTASE XCC3605-RELATED"/>
    <property type="match status" value="1"/>
</dbReference>
<reference evidence="4" key="1">
    <citation type="submission" date="2019-08" db="EMBL/GenBank/DDBJ databases">
        <authorList>
            <person name="Kucharzyk K."/>
            <person name="Murdoch R.W."/>
            <person name="Higgins S."/>
            <person name="Loffler F."/>
        </authorList>
    </citation>
    <scope>NUCLEOTIDE SEQUENCE</scope>
</reference>
<dbReference type="InterPro" id="IPR000415">
    <property type="entry name" value="Nitroreductase-like"/>
</dbReference>
<evidence type="ECO:0000259" key="3">
    <source>
        <dbReference type="PROSITE" id="PS51379"/>
    </source>
</evidence>
<dbReference type="PANTHER" id="PTHR43673">
    <property type="entry name" value="NAD(P)H NITROREDUCTASE YDGI-RELATED"/>
    <property type="match status" value="1"/>
</dbReference>
<dbReference type="InterPro" id="IPR029479">
    <property type="entry name" value="Nitroreductase"/>
</dbReference>